<evidence type="ECO:0000313" key="1">
    <source>
        <dbReference type="EMBL" id="EME46589.1"/>
    </source>
</evidence>
<reference evidence="2" key="1">
    <citation type="journal article" date="2012" name="PLoS Genet.">
        <title>The genomes of the fungal plant pathogens Cladosporium fulvum and Dothistroma septosporum reveal adaptation to different hosts and lifestyles but also signatures of common ancestry.</title>
        <authorList>
            <person name="de Wit P.J.G.M."/>
            <person name="van der Burgt A."/>
            <person name="Oekmen B."/>
            <person name="Stergiopoulos I."/>
            <person name="Abd-Elsalam K.A."/>
            <person name="Aerts A.L."/>
            <person name="Bahkali A.H."/>
            <person name="Beenen H.G."/>
            <person name="Chettri P."/>
            <person name="Cox M.P."/>
            <person name="Datema E."/>
            <person name="de Vries R.P."/>
            <person name="Dhillon B."/>
            <person name="Ganley A.R."/>
            <person name="Griffiths S.A."/>
            <person name="Guo Y."/>
            <person name="Hamelin R.C."/>
            <person name="Henrissat B."/>
            <person name="Kabir M.S."/>
            <person name="Jashni M.K."/>
            <person name="Kema G."/>
            <person name="Klaubauf S."/>
            <person name="Lapidus A."/>
            <person name="Levasseur A."/>
            <person name="Lindquist E."/>
            <person name="Mehrabi R."/>
            <person name="Ohm R.A."/>
            <person name="Owen T.J."/>
            <person name="Salamov A."/>
            <person name="Schwelm A."/>
            <person name="Schijlen E."/>
            <person name="Sun H."/>
            <person name="van den Burg H.A."/>
            <person name="van Ham R.C.H.J."/>
            <person name="Zhang S."/>
            <person name="Goodwin S.B."/>
            <person name="Grigoriev I.V."/>
            <person name="Collemare J."/>
            <person name="Bradshaw R.E."/>
        </authorList>
    </citation>
    <scope>NUCLEOTIDE SEQUENCE [LARGE SCALE GENOMIC DNA]</scope>
    <source>
        <strain evidence="2">NZE10 / CBS 128990</strain>
    </source>
</reference>
<dbReference type="HOGENOM" id="CLU_946728_0_0_1"/>
<dbReference type="AlphaFoldDB" id="N1PW10"/>
<dbReference type="SUPFAM" id="SSF54768">
    <property type="entry name" value="dsRNA-binding domain-like"/>
    <property type="match status" value="1"/>
</dbReference>
<dbReference type="Proteomes" id="UP000016933">
    <property type="component" value="Unassembled WGS sequence"/>
</dbReference>
<dbReference type="eggNOG" id="ENOG502SDVM">
    <property type="taxonomic scope" value="Eukaryota"/>
</dbReference>
<keyword evidence="2" id="KW-1185">Reference proteome</keyword>
<dbReference type="OrthoDB" id="5222339at2759"/>
<evidence type="ECO:0008006" key="3">
    <source>
        <dbReference type="Google" id="ProtNLM"/>
    </source>
</evidence>
<reference evidence="1 2" key="2">
    <citation type="journal article" date="2012" name="PLoS Pathog.">
        <title>Diverse lifestyles and strategies of plant pathogenesis encoded in the genomes of eighteen Dothideomycetes fungi.</title>
        <authorList>
            <person name="Ohm R.A."/>
            <person name="Feau N."/>
            <person name="Henrissat B."/>
            <person name="Schoch C.L."/>
            <person name="Horwitz B.A."/>
            <person name="Barry K.W."/>
            <person name="Condon B.J."/>
            <person name="Copeland A.C."/>
            <person name="Dhillon B."/>
            <person name="Glaser F."/>
            <person name="Hesse C.N."/>
            <person name="Kosti I."/>
            <person name="LaButti K."/>
            <person name="Lindquist E.A."/>
            <person name="Lucas S."/>
            <person name="Salamov A.A."/>
            <person name="Bradshaw R.E."/>
            <person name="Ciuffetti L."/>
            <person name="Hamelin R.C."/>
            <person name="Kema G.H.J."/>
            <person name="Lawrence C."/>
            <person name="Scott J.A."/>
            <person name="Spatafora J.W."/>
            <person name="Turgeon B.G."/>
            <person name="de Wit P.J.G.M."/>
            <person name="Zhong S."/>
            <person name="Goodwin S.B."/>
            <person name="Grigoriev I.V."/>
        </authorList>
    </citation>
    <scope>NUCLEOTIDE SEQUENCE [LARGE SCALE GENOMIC DNA]</scope>
    <source>
        <strain evidence="2">NZE10 / CBS 128990</strain>
    </source>
</reference>
<evidence type="ECO:0000313" key="2">
    <source>
        <dbReference type="Proteomes" id="UP000016933"/>
    </source>
</evidence>
<gene>
    <name evidence="1" type="ORF">DOTSEDRAFT_125731</name>
</gene>
<proteinExistence type="predicted"/>
<accession>N1PW10</accession>
<sequence length="294" mass="32745">MACQDRGLQSVFSFREREQGCFYVLLEVNGQDVDEVGPYASKRDAKEAICEKNLSRLEEFGTQKKRRNSAHQQGVSLMPLGFEDENWIGVLTGYLQMKQLPPAEYGPSGLHPSMGPWFCTVRFSGSPLTPFGHGMGPFARKDEAKKVAAMQAVHWLRQQGMLDQSTNKRRRCGAEPTVLAPGDTGLSQSVQHLAVKSENSPPRNRAIKSLPQQVHDTALRLGFTQPAFPTEQLEGSFVNMWAIFNPNDARKEPKLTGEVCRIGPIYGKKTAKDECCRELLGLLGEIEQARRALI</sequence>
<name>N1PW10_DOTSN</name>
<protein>
    <recommendedName>
        <fullName evidence="3">DRBM domain-containing protein</fullName>
    </recommendedName>
</protein>
<dbReference type="OMA" id="WFCTVRF"/>
<dbReference type="STRING" id="675120.N1PW10"/>
<organism evidence="1 2">
    <name type="scientific">Dothistroma septosporum (strain NZE10 / CBS 128990)</name>
    <name type="common">Red band needle blight fungus</name>
    <name type="synonym">Mycosphaerella pini</name>
    <dbReference type="NCBI Taxonomy" id="675120"/>
    <lineage>
        <taxon>Eukaryota</taxon>
        <taxon>Fungi</taxon>
        <taxon>Dikarya</taxon>
        <taxon>Ascomycota</taxon>
        <taxon>Pezizomycotina</taxon>
        <taxon>Dothideomycetes</taxon>
        <taxon>Dothideomycetidae</taxon>
        <taxon>Mycosphaerellales</taxon>
        <taxon>Mycosphaerellaceae</taxon>
        <taxon>Dothistroma</taxon>
    </lineage>
</organism>
<dbReference type="EMBL" id="KB446537">
    <property type="protein sequence ID" value="EME46589.1"/>
    <property type="molecule type" value="Genomic_DNA"/>
</dbReference>
<dbReference type="Gene3D" id="3.30.160.20">
    <property type="match status" value="1"/>
</dbReference>